<sequence length="109" mass="12356">MATPAKPNLMVTDEVEEVEEGWLAVCTASNDVAKEEKSAENPYKPYIDLLDEKDQYLELARIRIRELEETVKAHEETVKALESESMEYHGTCENCRGNPTSGHDTRPTE</sequence>
<evidence type="ECO:0000313" key="3">
    <source>
        <dbReference type="EMBL" id="THU78393.1"/>
    </source>
</evidence>
<evidence type="ECO:0000313" key="4">
    <source>
        <dbReference type="EMBL" id="THU84898.1"/>
    </source>
</evidence>
<dbReference type="Proteomes" id="UP000297245">
    <property type="component" value="Unassembled WGS sequence"/>
</dbReference>
<feature type="region of interest" description="Disordered" evidence="2">
    <location>
        <begin position="86"/>
        <end position="109"/>
    </location>
</feature>
<dbReference type="AlphaFoldDB" id="A0A4S8KRV3"/>
<dbReference type="EMBL" id="ML179575">
    <property type="protein sequence ID" value="THU84898.1"/>
    <property type="molecule type" value="Genomic_DNA"/>
</dbReference>
<evidence type="ECO:0000313" key="5">
    <source>
        <dbReference type="Proteomes" id="UP000297245"/>
    </source>
</evidence>
<accession>A0A4S8KRV3</accession>
<keyword evidence="5" id="KW-1185">Reference proteome</keyword>
<protein>
    <submittedName>
        <fullName evidence="3">Uncharacterized protein</fullName>
    </submittedName>
</protein>
<name>A0A4S8KRV3_DENBC</name>
<reference evidence="3 5" key="1">
    <citation type="journal article" date="2019" name="Nat. Ecol. Evol.">
        <title>Megaphylogeny resolves global patterns of mushroom evolution.</title>
        <authorList>
            <person name="Varga T."/>
            <person name="Krizsan K."/>
            <person name="Foldi C."/>
            <person name="Dima B."/>
            <person name="Sanchez-Garcia M."/>
            <person name="Sanchez-Ramirez S."/>
            <person name="Szollosi G.J."/>
            <person name="Szarkandi J.G."/>
            <person name="Papp V."/>
            <person name="Albert L."/>
            <person name="Andreopoulos W."/>
            <person name="Angelini C."/>
            <person name="Antonin V."/>
            <person name="Barry K.W."/>
            <person name="Bougher N.L."/>
            <person name="Buchanan P."/>
            <person name="Buyck B."/>
            <person name="Bense V."/>
            <person name="Catcheside P."/>
            <person name="Chovatia M."/>
            <person name="Cooper J."/>
            <person name="Damon W."/>
            <person name="Desjardin D."/>
            <person name="Finy P."/>
            <person name="Geml J."/>
            <person name="Haridas S."/>
            <person name="Hughes K."/>
            <person name="Justo A."/>
            <person name="Karasinski D."/>
            <person name="Kautmanova I."/>
            <person name="Kiss B."/>
            <person name="Kocsube S."/>
            <person name="Kotiranta H."/>
            <person name="LaButti K.M."/>
            <person name="Lechner B.E."/>
            <person name="Liimatainen K."/>
            <person name="Lipzen A."/>
            <person name="Lukacs Z."/>
            <person name="Mihaltcheva S."/>
            <person name="Morgado L.N."/>
            <person name="Niskanen T."/>
            <person name="Noordeloos M.E."/>
            <person name="Ohm R.A."/>
            <person name="Ortiz-Santana B."/>
            <person name="Ovrebo C."/>
            <person name="Racz N."/>
            <person name="Riley R."/>
            <person name="Savchenko A."/>
            <person name="Shiryaev A."/>
            <person name="Soop K."/>
            <person name="Spirin V."/>
            <person name="Szebenyi C."/>
            <person name="Tomsovsky M."/>
            <person name="Tulloss R.E."/>
            <person name="Uehling J."/>
            <person name="Grigoriev I.V."/>
            <person name="Vagvolgyi C."/>
            <person name="Papp T."/>
            <person name="Martin F.M."/>
            <person name="Miettinen O."/>
            <person name="Hibbett D.S."/>
            <person name="Nagy L.G."/>
        </authorList>
    </citation>
    <scope>NUCLEOTIDE SEQUENCE [LARGE SCALE GENOMIC DNA]</scope>
    <source>
        <strain evidence="3 5">CBS 962.96</strain>
    </source>
</reference>
<gene>
    <name evidence="4" type="ORF">K435DRAFT_869841</name>
    <name evidence="3" type="ORF">K435DRAFT_876685</name>
</gene>
<evidence type="ECO:0000256" key="2">
    <source>
        <dbReference type="SAM" id="MobiDB-lite"/>
    </source>
</evidence>
<dbReference type="EMBL" id="ML180201">
    <property type="protein sequence ID" value="THU78393.1"/>
    <property type="molecule type" value="Genomic_DNA"/>
</dbReference>
<feature type="coiled-coil region" evidence="1">
    <location>
        <begin position="50"/>
        <end position="84"/>
    </location>
</feature>
<organism evidence="3 5">
    <name type="scientific">Dendrothele bispora (strain CBS 962.96)</name>
    <dbReference type="NCBI Taxonomy" id="1314807"/>
    <lineage>
        <taxon>Eukaryota</taxon>
        <taxon>Fungi</taxon>
        <taxon>Dikarya</taxon>
        <taxon>Basidiomycota</taxon>
        <taxon>Agaricomycotina</taxon>
        <taxon>Agaricomycetes</taxon>
        <taxon>Agaricomycetidae</taxon>
        <taxon>Agaricales</taxon>
        <taxon>Agaricales incertae sedis</taxon>
        <taxon>Dendrothele</taxon>
    </lineage>
</organism>
<proteinExistence type="predicted"/>
<evidence type="ECO:0000256" key="1">
    <source>
        <dbReference type="SAM" id="Coils"/>
    </source>
</evidence>
<keyword evidence="1" id="KW-0175">Coiled coil</keyword>